<sequence length="269" mass="30054">MTTMHRLPKSGNDWSEDDLSAYSVKIEYQDAQKFFGETPLPTPSVDQDTLTAVTADDATSSEAQNFMEHIGVVMDPIVAAEIYDMGKSPIFFLLMDLFRSLGYFPGPPSRFPSERQTLPFLNGGQTMDVRVDAHLFRTDADANKKIVLVVHEDMSEGADPNSSARLFAEAVAAFQYNNAQRRMVGFSELDKQVIIGIIMVLTSPSFFKIPITQELVRGIESGQPTSTPTTVIGFVPEVPHSNRKKDGMRPLDNRRIIFQCFEALKKLIR</sequence>
<accession>A0A9P5ZCS4</accession>
<gene>
    <name evidence="1" type="ORF">BDN70DRAFT_291086</name>
</gene>
<evidence type="ECO:0000313" key="1">
    <source>
        <dbReference type="EMBL" id="KAF9483571.1"/>
    </source>
</evidence>
<proteinExistence type="predicted"/>
<comment type="caution">
    <text evidence="1">The sequence shown here is derived from an EMBL/GenBank/DDBJ whole genome shotgun (WGS) entry which is preliminary data.</text>
</comment>
<dbReference type="EMBL" id="MU155152">
    <property type="protein sequence ID" value="KAF9483571.1"/>
    <property type="molecule type" value="Genomic_DNA"/>
</dbReference>
<dbReference type="Proteomes" id="UP000807469">
    <property type="component" value="Unassembled WGS sequence"/>
</dbReference>
<protein>
    <submittedName>
        <fullName evidence="1">Uncharacterized protein</fullName>
    </submittedName>
</protein>
<dbReference type="AlphaFoldDB" id="A0A9P5ZCS4"/>
<evidence type="ECO:0000313" key="2">
    <source>
        <dbReference type="Proteomes" id="UP000807469"/>
    </source>
</evidence>
<dbReference type="OrthoDB" id="3258141at2759"/>
<reference evidence="1" key="1">
    <citation type="submission" date="2020-11" db="EMBL/GenBank/DDBJ databases">
        <authorList>
            <consortium name="DOE Joint Genome Institute"/>
            <person name="Ahrendt S."/>
            <person name="Riley R."/>
            <person name="Andreopoulos W."/>
            <person name="Labutti K."/>
            <person name="Pangilinan J."/>
            <person name="Ruiz-Duenas F.J."/>
            <person name="Barrasa J.M."/>
            <person name="Sanchez-Garcia M."/>
            <person name="Camarero S."/>
            <person name="Miyauchi S."/>
            <person name="Serrano A."/>
            <person name="Linde D."/>
            <person name="Babiker R."/>
            <person name="Drula E."/>
            <person name="Ayuso-Fernandez I."/>
            <person name="Pacheco R."/>
            <person name="Padilla G."/>
            <person name="Ferreira P."/>
            <person name="Barriuso J."/>
            <person name="Kellner H."/>
            <person name="Castanera R."/>
            <person name="Alfaro M."/>
            <person name="Ramirez L."/>
            <person name="Pisabarro A.G."/>
            <person name="Kuo A."/>
            <person name="Tritt A."/>
            <person name="Lipzen A."/>
            <person name="He G."/>
            <person name="Yan M."/>
            <person name="Ng V."/>
            <person name="Cullen D."/>
            <person name="Martin F."/>
            <person name="Rosso M.-N."/>
            <person name="Henrissat B."/>
            <person name="Hibbett D."/>
            <person name="Martinez A.T."/>
            <person name="Grigoriev I.V."/>
        </authorList>
    </citation>
    <scope>NUCLEOTIDE SEQUENCE</scope>
    <source>
        <strain evidence="1">CIRM-BRFM 674</strain>
    </source>
</reference>
<name>A0A9P5ZCS4_9AGAR</name>
<keyword evidence="2" id="KW-1185">Reference proteome</keyword>
<organism evidence="1 2">
    <name type="scientific">Pholiota conissans</name>
    <dbReference type="NCBI Taxonomy" id="109636"/>
    <lineage>
        <taxon>Eukaryota</taxon>
        <taxon>Fungi</taxon>
        <taxon>Dikarya</taxon>
        <taxon>Basidiomycota</taxon>
        <taxon>Agaricomycotina</taxon>
        <taxon>Agaricomycetes</taxon>
        <taxon>Agaricomycetidae</taxon>
        <taxon>Agaricales</taxon>
        <taxon>Agaricineae</taxon>
        <taxon>Strophariaceae</taxon>
        <taxon>Pholiota</taxon>
    </lineage>
</organism>